<reference evidence="1 2" key="1">
    <citation type="submission" date="2017-08" db="EMBL/GenBank/DDBJ databases">
        <title>The whole genome shortgun sequences of strain Leeuwenhoekiella nanhaiensis G18 from the South China Sea.</title>
        <authorList>
            <person name="Liu Q."/>
        </authorList>
    </citation>
    <scope>NUCLEOTIDE SEQUENCE [LARGE SCALE GENOMIC DNA]</scope>
    <source>
        <strain evidence="1 2">G18</strain>
    </source>
</reference>
<protein>
    <submittedName>
        <fullName evidence="1">Uncharacterized protein</fullName>
    </submittedName>
</protein>
<accession>A0A2G1VPZ0</accession>
<dbReference type="RefSeq" id="WP_099647056.1">
    <property type="nucleotide sequence ID" value="NZ_KZ319295.1"/>
</dbReference>
<dbReference type="OrthoDB" id="1435973at2"/>
<organism evidence="1 2">
    <name type="scientific">Leeuwenhoekiella nanhaiensis</name>
    <dbReference type="NCBI Taxonomy" id="1655491"/>
    <lineage>
        <taxon>Bacteria</taxon>
        <taxon>Pseudomonadati</taxon>
        <taxon>Bacteroidota</taxon>
        <taxon>Flavobacteriia</taxon>
        <taxon>Flavobacteriales</taxon>
        <taxon>Flavobacteriaceae</taxon>
        <taxon>Leeuwenhoekiella</taxon>
    </lineage>
</organism>
<evidence type="ECO:0000313" key="2">
    <source>
        <dbReference type="Proteomes" id="UP000229433"/>
    </source>
</evidence>
<proteinExistence type="predicted"/>
<dbReference type="Proteomes" id="UP000229433">
    <property type="component" value="Unassembled WGS sequence"/>
</dbReference>
<evidence type="ECO:0000313" key="1">
    <source>
        <dbReference type="EMBL" id="PHQ28539.1"/>
    </source>
</evidence>
<comment type="caution">
    <text evidence="1">The sequence shown here is derived from an EMBL/GenBank/DDBJ whole genome shotgun (WGS) entry which is preliminary data.</text>
</comment>
<dbReference type="EMBL" id="NQXA01000013">
    <property type="protein sequence ID" value="PHQ28539.1"/>
    <property type="molecule type" value="Genomic_DNA"/>
</dbReference>
<dbReference type="AlphaFoldDB" id="A0A2G1VPZ0"/>
<sequence>MKCFYSLIFLAFWSQIYGQTFFTTDYIALAVPQHYDGDIYFMNLETLTQEVRPMSTIPNNSELLSSFPNLVSNVTVYQVEKDGGLTIGGIGISAKNEIYQVIYDFSQTQTLVSEEDGKPKSVLIGVGVRMVAKVKTRKAGINLTNPFSLVANSKNISGSLEVRVIGLASSKINDLIPTTTDLSPASISVALQSIATIKTQMYGEETIVTPQYIAFNMGDEALKRNNLEINKLNTFEPEEESSSRKGN</sequence>
<keyword evidence="2" id="KW-1185">Reference proteome</keyword>
<name>A0A2G1VPZ0_9FLAO</name>
<gene>
    <name evidence="1" type="ORF">CJ305_14705</name>
</gene>